<feature type="domain" description="HTH tetR-type" evidence="5">
    <location>
        <begin position="1"/>
        <end position="57"/>
    </location>
</feature>
<dbReference type="Pfam" id="PF00440">
    <property type="entry name" value="TetR_N"/>
    <property type="match status" value="1"/>
</dbReference>
<keyword evidence="1" id="KW-0805">Transcription regulation</keyword>
<dbReference type="GeneID" id="98665549"/>
<dbReference type="SUPFAM" id="SSF46689">
    <property type="entry name" value="Homeodomain-like"/>
    <property type="match status" value="1"/>
</dbReference>
<reference evidence="6 7" key="1">
    <citation type="submission" date="2016-10" db="EMBL/GenBank/DDBJ databases">
        <authorList>
            <person name="de Groot N.N."/>
        </authorList>
    </citation>
    <scope>NUCLEOTIDE SEQUENCE [LARGE SCALE GENOMIC DNA]</scope>
    <source>
        <strain evidence="6 7">CGMCC 1.8891</strain>
    </source>
</reference>
<dbReference type="EMBL" id="FORY01000008">
    <property type="protein sequence ID" value="SFJ67439.1"/>
    <property type="molecule type" value="Genomic_DNA"/>
</dbReference>
<protein>
    <submittedName>
        <fullName evidence="6">Transcriptional regulator, TetR family</fullName>
    </submittedName>
</protein>
<dbReference type="RefSeq" id="WP_231730473.1">
    <property type="nucleotide sequence ID" value="NZ_FORY01000008.1"/>
</dbReference>
<dbReference type="PANTHER" id="PTHR47506:SF1">
    <property type="entry name" value="HTH-TYPE TRANSCRIPTIONAL REGULATOR YJDC"/>
    <property type="match status" value="1"/>
</dbReference>
<evidence type="ECO:0000256" key="1">
    <source>
        <dbReference type="ARBA" id="ARBA00023015"/>
    </source>
</evidence>
<keyword evidence="2 4" id="KW-0238">DNA-binding</keyword>
<proteinExistence type="predicted"/>
<evidence type="ECO:0000256" key="4">
    <source>
        <dbReference type="PROSITE-ProRule" id="PRU00335"/>
    </source>
</evidence>
<dbReference type="PANTHER" id="PTHR47506">
    <property type="entry name" value="TRANSCRIPTIONAL REGULATORY PROTEIN"/>
    <property type="match status" value="1"/>
</dbReference>
<evidence type="ECO:0000313" key="7">
    <source>
        <dbReference type="Proteomes" id="UP000183299"/>
    </source>
</evidence>
<dbReference type="PROSITE" id="PS50977">
    <property type="entry name" value="HTH_TETR_2"/>
    <property type="match status" value="1"/>
</dbReference>
<dbReference type="AlphaFoldDB" id="A0A1I3TAQ0"/>
<dbReference type="STRING" id="576117.SAMN04488138_1083"/>
<organism evidence="6 7">
    <name type="scientific">Celeribacter halophilus</name>
    <dbReference type="NCBI Taxonomy" id="576117"/>
    <lineage>
        <taxon>Bacteria</taxon>
        <taxon>Pseudomonadati</taxon>
        <taxon>Pseudomonadota</taxon>
        <taxon>Alphaproteobacteria</taxon>
        <taxon>Rhodobacterales</taxon>
        <taxon>Roseobacteraceae</taxon>
        <taxon>Celeribacter</taxon>
    </lineage>
</organism>
<dbReference type="InterPro" id="IPR009057">
    <property type="entry name" value="Homeodomain-like_sf"/>
</dbReference>
<dbReference type="Proteomes" id="UP000183299">
    <property type="component" value="Unassembled WGS sequence"/>
</dbReference>
<dbReference type="InterPro" id="IPR001647">
    <property type="entry name" value="HTH_TetR"/>
</dbReference>
<evidence type="ECO:0000256" key="3">
    <source>
        <dbReference type="ARBA" id="ARBA00023163"/>
    </source>
</evidence>
<keyword evidence="7" id="KW-1185">Reference proteome</keyword>
<gene>
    <name evidence="6" type="ORF">SAMN04488138_1083</name>
</gene>
<name>A0A1I3TAQ0_9RHOB</name>
<dbReference type="GO" id="GO:0003677">
    <property type="term" value="F:DNA binding"/>
    <property type="evidence" value="ECO:0007669"/>
    <property type="project" value="UniProtKB-UniRule"/>
</dbReference>
<evidence type="ECO:0000256" key="2">
    <source>
        <dbReference type="ARBA" id="ARBA00023125"/>
    </source>
</evidence>
<keyword evidence="3" id="KW-0804">Transcription</keyword>
<feature type="DNA-binding region" description="H-T-H motif" evidence="4">
    <location>
        <begin position="20"/>
        <end position="39"/>
    </location>
</feature>
<evidence type="ECO:0000259" key="5">
    <source>
        <dbReference type="PROSITE" id="PS50977"/>
    </source>
</evidence>
<sequence>MKMAAGLEQAFVRHGFADASVDTLREAAGVSLRTLYKYMPSRADMVLAALEYRHRRYMAEVLNDLPADPAQARDALMTRAGDWMQSEAAHGCLFHSAVAADPANATLRALLERHKHEVATRAALATGLEGQDVALLLIMEGLTQTWPLRGAEAVSAAKHLAALLAEDQP</sequence>
<accession>A0A1I3TAQ0</accession>
<evidence type="ECO:0000313" key="6">
    <source>
        <dbReference type="EMBL" id="SFJ67439.1"/>
    </source>
</evidence>
<dbReference type="Gene3D" id="1.10.357.10">
    <property type="entry name" value="Tetracycline Repressor, domain 2"/>
    <property type="match status" value="1"/>
</dbReference>